<evidence type="ECO:0000313" key="2">
    <source>
        <dbReference type="Proteomes" id="UP000191200"/>
    </source>
</evidence>
<evidence type="ECO:0000313" key="1">
    <source>
        <dbReference type="EMBL" id="APB31774.1"/>
    </source>
</evidence>
<protein>
    <submittedName>
        <fullName evidence="1">Uncharacterized protein</fullName>
    </submittedName>
</protein>
<organism evidence="1 2">
    <name type="scientific">Vagococcus teuberi</name>
    <dbReference type="NCBI Taxonomy" id="519472"/>
    <lineage>
        <taxon>Bacteria</taxon>
        <taxon>Bacillati</taxon>
        <taxon>Bacillota</taxon>
        <taxon>Bacilli</taxon>
        <taxon>Lactobacillales</taxon>
        <taxon>Enterococcaceae</taxon>
        <taxon>Vagococcus</taxon>
    </lineage>
</organism>
<dbReference type="Proteomes" id="UP000191200">
    <property type="component" value="Chromosome"/>
</dbReference>
<gene>
    <name evidence="1" type="ORF">BHY08_08035</name>
</gene>
<reference evidence="1 2" key="1">
    <citation type="submission" date="2016-09" db="EMBL/GenBank/DDBJ databases">
        <title>Vagococcus teuberi sp. nov., isolated from the Malian artisanal sour milk fene.</title>
        <authorList>
            <person name="Wullschleger S."/>
            <person name="Seifert C."/>
            <person name="Baumgartner S."/>
            <person name="Lacroix C."/>
            <person name="Bonfoh B."/>
            <person name="Stevens M.J."/>
            <person name="Meile L."/>
        </authorList>
    </citation>
    <scope>NUCLEOTIDE SEQUENCE [LARGE SCALE GENOMIC DNA]</scope>
    <source>
        <strain evidence="1 2">DSM 21459</strain>
    </source>
</reference>
<keyword evidence="2" id="KW-1185">Reference proteome</keyword>
<dbReference type="STRING" id="519472.BHY08_08035"/>
<dbReference type="EMBL" id="CP017267">
    <property type="protein sequence ID" value="APB31774.1"/>
    <property type="molecule type" value="Genomic_DNA"/>
</dbReference>
<dbReference type="RefSeq" id="WP_071457377.1">
    <property type="nucleotide sequence ID" value="NZ_CABJEN010000001.1"/>
</dbReference>
<dbReference type="KEGG" id="vte:BHY08_08035"/>
<name>A0A1J0A756_9ENTE</name>
<dbReference type="OrthoDB" id="2187056at2"/>
<accession>A0A1J0A756</accession>
<dbReference type="AlphaFoldDB" id="A0A1J0A756"/>
<proteinExistence type="predicted"/>
<sequence length="186" mass="22052">MHKAMVNIMLDRIKDQFISEEVFCKNILELPVSMWMDWKKGLVQLPNDKMQKIKNLFSDYEWMLLHKIVSQTIMFPEKRNYASVEYKRLKTVIANTWIKSGLANVELITQQRFSNQELLNAPQKHVVVLRVVMNYGEWGYDDILEFFMPGIVQQQIEESKIDLLEWLDENLTDTYAEENTEDKGND</sequence>